<dbReference type="AlphaFoldDB" id="L8P761"/>
<comment type="caution">
    <text evidence="1">The sequence shown here is derived from an EMBL/GenBank/DDBJ whole genome shotgun (WGS) entry which is preliminary data.</text>
</comment>
<organism evidence="1 2">
    <name type="scientific">Streptomyces viridochromogenes Tue57</name>
    <dbReference type="NCBI Taxonomy" id="1160705"/>
    <lineage>
        <taxon>Bacteria</taxon>
        <taxon>Bacillati</taxon>
        <taxon>Actinomycetota</taxon>
        <taxon>Actinomycetes</taxon>
        <taxon>Kitasatosporales</taxon>
        <taxon>Streptomycetaceae</taxon>
        <taxon>Streptomyces</taxon>
    </lineage>
</organism>
<accession>L8P761</accession>
<protein>
    <submittedName>
        <fullName evidence="1">Uncharacterized protein</fullName>
    </submittedName>
</protein>
<dbReference type="EMBL" id="AMLP01000222">
    <property type="protein sequence ID" value="ELS51988.1"/>
    <property type="molecule type" value="Genomic_DNA"/>
</dbReference>
<proteinExistence type="predicted"/>
<sequence length="48" mass="5160">MGCHGPHLLQGELDASRPYLGGCRLKPLDHKDCRGVSDLHPCALPHAS</sequence>
<dbReference type="Proteomes" id="UP000011205">
    <property type="component" value="Unassembled WGS sequence"/>
</dbReference>
<dbReference type="PATRIC" id="fig|1160705.3.peg.6972"/>
<gene>
    <name evidence="1" type="ORF">STVIR_7060</name>
</gene>
<reference evidence="1 2" key="1">
    <citation type="journal article" date="2013" name="Genome Announc.">
        <title>Draft Genome Sequence of Streptomyces viridochromogenes Strain Tu57, Producer of Avilamycin.</title>
        <authorList>
            <person name="Gruning B.A."/>
            <person name="Erxleben A."/>
            <person name="Hahnlein A."/>
            <person name="Gunther S."/>
        </authorList>
    </citation>
    <scope>NUCLEOTIDE SEQUENCE [LARGE SCALE GENOMIC DNA]</scope>
    <source>
        <strain evidence="1 2">Tue57</strain>
    </source>
</reference>
<name>L8P761_STRVR</name>
<evidence type="ECO:0000313" key="1">
    <source>
        <dbReference type="EMBL" id="ELS51988.1"/>
    </source>
</evidence>
<evidence type="ECO:0000313" key="2">
    <source>
        <dbReference type="Proteomes" id="UP000011205"/>
    </source>
</evidence>